<dbReference type="SUPFAM" id="SSF47413">
    <property type="entry name" value="lambda repressor-like DNA-binding domains"/>
    <property type="match status" value="1"/>
</dbReference>
<dbReference type="InterPro" id="IPR010982">
    <property type="entry name" value="Lambda_DNA-bd_dom_sf"/>
</dbReference>
<proteinExistence type="predicted"/>
<dbReference type="PATRIC" id="fig|1292037.4.peg.2313"/>
<dbReference type="Pfam" id="PF19054">
    <property type="entry name" value="DUF5753"/>
    <property type="match status" value="1"/>
</dbReference>
<dbReference type="InterPro" id="IPR001387">
    <property type="entry name" value="Cro/C1-type_HTH"/>
</dbReference>
<dbReference type="OrthoDB" id="4285266at2"/>
<dbReference type="AlphaFoldDB" id="R1GA92"/>
<dbReference type="Pfam" id="PF13560">
    <property type="entry name" value="HTH_31"/>
    <property type="match status" value="1"/>
</dbReference>
<sequence>MDRPAKPNYRRRQLGRTLRKLREAAGFSQEDAGRPLRFSTSKMSRIEQGYIPGYNDFLALLDRYGIIAADYDQYVRMFDYAKEKGWWHVFGLSDRGFVSVEAEASRIRNYQLGFIPGLLQTEPYMRATFAGTRDPFDGRKLEIEVQVRLRRQRRLVEPPELELHAVIDESVIRRAPCDAAQLRHLLEAGQLPNVHLQVLPQAVGSHDGLYGNFLIASFPDPSEPDLAYVSYGFGALQVEKDAEVRAAGLMFDNLARLALDQADSRTFIAKILAERQDRPRGDRALA</sequence>
<organism evidence="2 3">
    <name type="scientific">Amycolatopsis vancoresmycina DSM 44592</name>
    <dbReference type="NCBI Taxonomy" id="1292037"/>
    <lineage>
        <taxon>Bacteria</taxon>
        <taxon>Bacillati</taxon>
        <taxon>Actinomycetota</taxon>
        <taxon>Actinomycetes</taxon>
        <taxon>Pseudonocardiales</taxon>
        <taxon>Pseudonocardiaceae</taxon>
        <taxon>Amycolatopsis</taxon>
    </lineage>
</organism>
<evidence type="ECO:0000313" key="3">
    <source>
        <dbReference type="Proteomes" id="UP000014139"/>
    </source>
</evidence>
<evidence type="ECO:0000313" key="2">
    <source>
        <dbReference type="EMBL" id="EOD68283.1"/>
    </source>
</evidence>
<feature type="domain" description="HTH cro/C1-type" evidence="1">
    <location>
        <begin position="18"/>
        <end position="71"/>
    </location>
</feature>
<dbReference type="Gene3D" id="1.10.260.40">
    <property type="entry name" value="lambda repressor-like DNA-binding domains"/>
    <property type="match status" value="1"/>
</dbReference>
<dbReference type="Proteomes" id="UP000014139">
    <property type="component" value="Unassembled WGS sequence"/>
</dbReference>
<dbReference type="CDD" id="cd00093">
    <property type="entry name" value="HTH_XRE"/>
    <property type="match status" value="1"/>
</dbReference>
<dbReference type="EMBL" id="AOUO01000157">
    <property type="protein sequence ID" value="EOD68283.1"/>
    <property type="molecule type" value="Genomic_DNA"/>
</dbReference>
<protein>
    <submittedName>
        <fullName evidence="2">Helix-turn-helix domain-containing protein</fullName>
    </submittedName>
</protein>
<dbReference type="InterPro" id="IPR043917">
    <property type="entry name" value="DUF5753"/>
</dbReference>
<dbReference type="PROSITE" id="PS50943">
    <property type="entry name" value="HTH_CROC1"/>
    <property type="match status" value="1"/>
</dbReference>
<gene>
    <name evidence="2" type="ORF">H480_12102</name>
</gene>
<dbReference type="eggNOG" id="COG1396">
    <property type="taxonomic scope" value="Bacteria"/>
</dbReference>
<name>R1GA92_9PSEU</name>
<dbReference type="GO" id="GO:0003677">
    <property type="term" value="F:DNA binding"/>
    <property type="evidence" value="ECO:0007669"/>
    <property type="project" value="InterPro"/>
</dbReference>
<comment type="caution">
    <text evidence="2">The sequence shown here is derived from an EMBL/GenBank/DDBJ whole genome shotgun (WGS) entry which is preliminary data.</text>
</comment>
<keyword evidence="3" id="KW-1185">Reference proteome</keyword>
<accession>R1GA92</accession>
<reference evidence="2 3" key="1">
    <citation type="submission" date="2013-02" db="EMBL/GenBank/DDBJ databases">
        <title>Draft genome sequence of Amycolatopsis vancoresmycina strain DSM 44592T.</title>
        <authorList>
            <person name="Kumar S."/>
            <person name="Kaur N."/>
            <person name="Kaur C."/>
            <person name="Raghava G.P.S."/>
            <person name="Mayilraj S."/>
        </authorList>
    </citation>
    <scope>NUCLEOTIDE SEQUENCE [LARGE SCALE GENOMIC DNA]</scope>
    <source>
        <strain evidence="2 3">DSM 44592</strain>
    </source>
</reference>
<evidence type="ECO:0000259" key="1">
    <source>
        <dbReference type="PROSITE" id="PS50943"/>
    </source>
</evidence>